<gene>
    <name evidence="9" type="ORF">DPMN_130349</name>
</gene>
<feature type="region of interest" description="Disordered" evidence="8">
    <location>
        <begin position="130"/>
        <end position="159"/>
    </location>
</feature>
<comment type="subunit">
    <text evidence="3">Homodimer.</text>
</comment>
<protein>
    <recommendedName>
        <fullName evidence="4 7">Triosephosphate isomerase</fullName>
        <ecNumber evidence="7">5.3.1.1</ecNumber>
    </recommendedName>
</protein>
<keyword evidence="5 7" id="KW-0312">Gluconeogenesis</keyword>
<dbReference type="Gene3D" id="3.20.20.70">
    <property type="entry name" value="Aldolase class I"/>
    <property type="match status" value="1"/>
</dbReference>
<dbReference type="InterPro" id="IPR035990">
    <property type="entry name" value="TIM_sf"/>
</dbReference>
<feature type="compositionally biased region" description="Polar residues" evidence="8">
    <location>
        <begin position="69"/>
        <end position="89"/>
    </location>
</feature>
<comment type="pathway">
    <text evidence="7">Carbohydrate biosynthesis; gluconeogenesis.</text>
</comment>
<evidence type="ECO:0000256" key="2">
    <source>
        <dbReference type="ARBA" id="ARBA00007422"/>
    </source>
</evidence>
<evidence type="ECO:0000256" key="3">
    <source>
        <dbReference type="ARBA" id="ARBA00011738"/>
    </source>
</evidence>
<comment type="pathway">
    <text evidence="1 7">Carbohydrate degradation; glycolysis; D-glyceraldehyde 3-phosphate from glycerone phosphate: step 1/1.</text>
</comment>
<dbReference type="PANTHER" id="PTHR21139:SF2">
    <property type="entry name" value="TRIOSEPHOSPHATE ISOMERASE"/>
    <property type="match status" value="1"/>
</dbReference>
<dbReference type="PANTHER" id="PTHR21139">
    <property type="entry name" value="TRIOSEPHOSPHATE ISOMERASE"/>
    <property type="match status" value="1"/>
</dbReference>
<evidence type="ECO:0000256" key="4">
    <source>
        <dbReference type="ARBA" id="ARBA00019397"/>
    </source>
</evidence>
<dbReference type="GO" id="GO:0005829">
    <property type="term" value="C:cytosol"/>
    <property type="evidence" value="ECO:0007669"/>
    <property type="project" value="TreeGrafter"/>
</dbReference>
<accession>A0A9D4H2U0</accession>
<dbReference type="GO" id="GO:0004807">
    <property type="term" value="F:triose-phosphate isomerase activity"/>
    <property type="evidence" value="ECO:0007669"/>
    <property type="project" value="UniProtKB-EC"/>
</dbReference>
<reference evidence="9" key="1">
    <citation type="journal article" date="2019" name="bioRxiv">
        <title>The Genome of the Zebra Mussel, Dreissena polymorpha: A Resource for Invasive Species Research.</title>
        <authorList>
            <person name="McCartney M.A."/>
            <person name="Auch B."/>
            <person name="Kono T."/>
            <person name="Mallez S."/>
            <person name="Zhang Y."/>
            <person name="Obille A."/>
            <person name="Becker A."/>
            <person name="Abrahante J.E."/>
            <person name="Garbe J."/>
            <person name="Badalamenti J.P."/>
            <person name="Herman A."/>
            <person name="Mangelson H."/>
            <person name="Liachko I."/>
            <person name="Sullivan S."/>
            <person name="Sone E.D."/>
            <person name="Koren S."/>
            <person name="Silverstein K.A.T."/>
            <person name="Beckman K.B."/>
            <person name="Gohl D.M."/>
        </authorList>
    </citation>
    <scope>NUCLEOTIDE SEQUENCE</scope>
    <source>
        <strain evidence="9">Duluth1</strain>
        <tissue evidence="9">Whole animal</tissue>
    </source>
</reference>
<comment type="caution">
    <text evidence="9">The sequence shown here is derived from an EMBL/GenBank/DDBJ whole genome shotgun (WGS) entry which is preliminary data.</text>
</comment>
<dbReference type="GO" id="GO:0046166">
    <property type="term" value="P:glyceraldehyde-3-phosphate biosynthetic process"/>
    <property type="evidence" value="ECO:0007669"/>
    <property type="project" value="TreeGrafter"/>
</dbReference>
<comment type="similarity">
    <text evidence="2 7">Belongs to the triosephosphate isomerase family.</text>
</comment>
<reference evidence="9" key="2">
    <citation type="submission" date="2020-11" db="EMBL/GenBank/DDBJ databases">
        <authorList>
            <person name="McCartney M.A."/>
            <person name="Auch B."/>
            <person name="Kono T."/>
            <person name="Mallez S."/>
            <person name="Becker A."/>
            <person name="Gohl D.M."/>
            <person name="Silverstein K.A.T."/>
            <person name="Koren S."/>
            <person name="Bechman K.B."/>
            <person name="Herman A."/>
            <person name="Abrahante J.E."/>
            <person name="Garbe J."/>
        </authorList>
    </citation>
    <scope>NUCLEOTIDE SEQUENCE</scope>
    <source>
        <strain evidence="9">Duluth1</strain>
        <tissue evidence="9">Whole animal</tissue>
    </source>
</reference>
<dbReference type="PROSITE" id="PS51440">
    <property type="entry name" value="TIM_2"/>
    <property type="match status" value="1"/>
</dbReference>
<feature type="region of interest" description="Disordered" evidence="8">
    <location>
        <begin position="69"/>
        <end position="91"/>
    </location>
</feature>
<evidence type="ECO:0000256" key="7">
    <source>
        <dbReference type="RuleBase" id="RU363013"/>
    </source>
</evidence>
<evidence type="ECO:0000256" key="1">
    <source>
        <dbReference type="ARBA" id="ARBA00004680"/>
    </source>
</evidence>
<dbReference type="Proteomes" id="UP000828390">
    <property type="component" value="Unassembled WGS sequence"/>
</dbReference>
<dbReference type="GO" id="GO:0006096">
    <property type="term" value="P:glycolytic process"/>
    <property type="evidence" value="ECO:0007669"/>
    <property type="project" value="UniProtKB-KW"/>
</dbReference>
<keyword evidence="10" id="KW-1185">Reference proteome</keyword>
<dbReference type="InterPro" id="IPR000652">
    <property type="entry name" value="Triosephosphate_isomerase"/>
</dbReference>
<evidence type="ECO:0000313" key="9">
    <source>
        <dbReference type="EMBL" id="KAH3828391.1"/>
    </source>
</evidence>
<keyword evidence="6 7" id="KW-0413">Isomerase</keyword>
<dbReference type="GO" id="GO:0006094">
    <property type="term" value="P:gluconeogenesis"/>
    <property type="evidence" value="ECO:0007669"/>
    <property type="project" value="UniProtKB-KW"/>
</dbReference>
<name>A0A9D4H2U0_DREPO</name>
<dbReference type="AlphaFoldDB" id="A0A9D4H2U0"/>
<dbReference type="GO" id="GO:0019563">
    <property type="term" value="P:glycerol catabolic process"/>
    <property type="evidence" value="ECO:0007669"/>
    <property type="project" value="TreeGrafter"/>
</dbReference>
<sequence length="237" mass="26087">MIKDFALKSGLKVIACIGEKLDEREAGNTEAVCFRQTQAIIGQYRRLSASCNHRSSASGKLRQSYANQANPDNYRSANPGNHRSANPGNHRSEASVCFRQTQAIIGQYIRLPASGKPRQSQDSIWDCQLQASPGNHMSANSGNHRSANPGNHRSASPGNHRSVYETVCCRQTQAIHRSANTGNHRSVYETVCCRQAQAIIGQYIRQSASGQYMTQTIIGQYMRLSASGKPRQSYVSI</sequence>
<evidence type="ECO:0000313" key="10">
    <source>
        <dbReference type="Proteomes" id="UP000828390"/>
    </source>
</evidence>
<organism evidence="9 10">
    <name type="scientific">Dreissena polymorpha</name>
    <name type="common">Zebra mussel</name>
    <name type="synonym">Mytilus polymorpha</name>
    <dbReference type="NCBI Taxonomy" id="45954"/>
    <lineage>
        <taxon>Eukaryota</taxon>
        <taxon>Metazoa</taxon>
        <taxon>Spiralia</taxon>
        <taxon>Lophotrochozoa</taxon>
        <taxon>Mollusca</taxon>
        <taxon>Bivalvia</taxon>
        <taxon>Autobranchia</taxon>
        <taxon>Heteroconchia</taxon>
        <taxon>Euheterodonta</taxon>
        <taxon>Imparidentia</taxon>
        <taxon>Neoheterodontei</taxon>
        <taxon>Myida</taxon>
        <taxon>Dreissenoidea</taxon>
        <taxon>Dreissenidae</taxon>
        <taxon>Dreissena</taxon>
    </lineage>
</organism>
<evidence type="ECO:0000256" key="8">
    <source>
        <dbReference type="SAM" id="MobiDB-lite"/>
    </source>
</evidence>
<comment type="catalytic activity">
    <reaction evidence="7">
        <text>D-glyceraldehyde 3-phosphate = dihydroxyacetone phosphate</text>
        <dbReference type="Rhea" id="RHEA:18585"/>
        <dbReference type="ChEBI" id="CHEBI:57642"/>
        <dbReference type="ChEBI" id="CHEBI:59776"/>
        <dbReference type="EC" id="5.3.1.1"/>
    </reaction>
</comment>
<evidence type="ECO:0000256" key="5">
    <source>
        <dbReference type="ARBA" id="ARBA00022432"/>
    </source>
</evidence>
<dbReference type="EMBL" id="JAIWYP010000005">
    <property type="protein sequence ID" value="KAH3828391.1"/>
    <property type="molecule type" value="Genomic_DNA"/>
</dbReference>
<dbReference type="Pfam" id="PF00121">
    <property type="entry name" value="TIM"/>
    <property type="match status" value="1"/>
</dbReference>
<proteinExistence type="inferred from homology"/>
<evidence type="ECO:0000256" key="6">
    <source>
        <dbReference type="ARBA" id="ARBA00023235"/>
    </source>
</evidence>
<keyword evidence="7" id="KW-0324">Glycolysis</keyword>
<dbReference type="InterPro" id="IPR013785">
    <property type="entry name" value="Aldolase_TIM"/>
</dbReference>
<dbReference type="SUPFAM" id="SSF51351">
    <property type="entry name" value="Triosephosphate isomerase (TIM)"/>
    <property type="match status" value="1"/>
</dbReference>
<dbReference type="EC" id="5.3.1.1" evidence="7"/>